<gene>
    <name evidence="1" type="ORF">U2_00028</name>
</gene>
<evidence type="ECO:0000313" key="1">
    <source>
        <dbReference type="EMBL" id="QMV32403.1"/>
    </source>
</evidence>
<organism evidence="1 2">
    <name type="scientific">Ralstonia phage Albius</name>
    <dbReference type="NCBI Taxonomy" id="2759712"/>
    <lineage>
        <taxon>Viruses</taxon>
        <taxon>Duplodnaviria</taxon>
        <taxon>Heunggongvirae</taxon>
        <taxon>Uroviricota</taxon>
        <taxon>Caudoviricetes</taxon>
        <taxon>Rahariannevirus</taxon>
        <taxon>Rahariannevirus raharianne</taxon>
    </lineage>
</organism>
<proteinExistence type="predicted"/>
<evidence type="ECO:0000313" key="2">
    <source>
        <dbReference type="Proteomes" id="UP000515258"/>
    </source>
</evidence>
<dbReference type="Proteomes" id="UP000515258">
    <property type="component" value="Segment"/>
</dbReference>
<reference evidence="1 2" key="1">
    <citation type="submission" date="2020-07" db="EMBL/GenBank/DDBJ databases">
        <title>Ralstonia phages.</title>
        <authorList>
            <person name="Trotereau A."/>
            <person name="Boyer C."/>
            <person name="Torres-Barcelo C."/>
        </authorList>
    </citation>
    <scope>NUCLEOTIDE SEQUENCE [LARGE SCALE GENOMIC DNA]</scope>
</reference>
<sequence>MSDYTGAPNTIPHAVGNGQMQELSAAQITTKYGSGNIKTPTRNFSINFKGMHIVGYKNVPMVCNAALLAALAAANAPVV</sequence>
<accession>A0A7G5B7Y0</accession>
<protein>
    <submittedName>
        <fullName evidence="1">Uncharacterized protein</fullName>
    </submittedName>
</protein>
<dbReference type="EMBL" id="MT740726">
    <property type="protein sequence ID" value="QMV32403.1"/>
    <property type="molecule type" value="Genomic_DNA"/>
</dbReference>
<name>A0A7G5B7Y0_9CAUD</name>